<dbReference type="Pfam" id="PF00069">
    <property type="entry name" value="Pkinase"/>
    <property type="match status" value="1"/>
</dbReference>
<organism evidence="8 9">
    <name type="scientific">Camelina sativa</name>
    <name type="common">False flax</name>
    <name type="synonym">Myagrum sativum</name>
    <dbReference type="NCBI Taxonomy" id="90675"/>
    <lineage>
        <taxon>Eukaryota</taxon>
        <taxon>Viridiplantae</taxon>
        <taxon>Streptophyta</taxon>
        <taxon>Embryophyta</taxon>
        <taxon>Tracheophyta</taxon>
        <taxon>Spermatophyta</taxon>
        <taxon>Magnoliopsida</taxon>
        <taxon>eudicotyledons</taxon>
        <taxon>Gunneridae</taxon>
        <taxon>Pentapetalae</taxon>
        <taxon>rosids</taxon>
        <taxon>malvids</taxon>
        <taxon>Brassicales</taxon>
        <taxon>Brassicaceae</taxon>
        <taxon>Camelineae</taxon>
        <taxon>Camelina</taxon>
    </lineage>
</organism>
<evidence type="ECO:0000256" key="4">
    <source>
        <dbReference type="ARBA" id="ARBA00022741"/>
    </source>
</evidence>
<evidence type="ECO:0000256" key="6">
    <source>
        <dbReference type="ARBA" id="ARBA00022840"/>
    </source>
</evidence>
<dbReference type="PANTHER" id="PTHR24056:SF546">
    <property type="entry name" value="CYCLIN-DEPENDENT KINASE 12"/>
    <property type="match status" value="1"/>
</dbReference>
<keyword evidence="6" id="KW-0067">ATP-binding</keyword>
<dbReference type="InterPro" id="IPR008271">
    <property type="entry name" value="Ser/Thr_kinase_AS"/>
</dbReference>
<dbReference type="PROSITE" id="PS50011">
    <property type="entry name" value="PROTEIN_KINASE_DOM"/>
    <property type="match status" value="1"/>
</dbReference>
<proteinExistence type="inferred from homology"/>
<feature type="domain" description="Protein kinase" evidence="7">
    <location>
        <begin position="1"/>
        <end position="199"/>
    </location>
</feature>
<dbReference type="Gene3D" id="1.10.510.10">
    <property type="entry name" value="Transferase(Phosphotransferase) domain 1"/>
    <property type="match status" value="1"/>
</dbReference>
<keyword evidence="4" id="KW-0547">Nucleotide-binding</keyword>
<keyword evidence="2" id="KW-0723">Serine/threonine-protein kinase</keyword>
<dbReference type="PROSITE" id="PS00108">
    <property type="entry name" value="PROTEIN_KINASE_ST"/>
    <property type="match status" value="1"/>
</dbReference>
<evidence type="ECO:0000313" key="8">
    <source>
        <dbReference type="Proteomes" id="UP000694864"/>
    </source>
</evidence>
<evidence type="ECO:0000313" key="9">
    <source>
        <dbReference type="RefSeq" id="XP_010497420.2"/>
    </source>
</evidence>
<dbReference type="InterPro" id="IPR011009">
    <property type="entry name" value="Kinase-like_dom_sf"/>
</dbReference>
<keyword evidence="5" id="KW-0418">Kinase</keyword>
<gene>
    <name evidence="9" type="primary">LOC104774549</name>
</gene>
<dbReference type="SMART" id="SM00220">
    <property type="entry name" value="S_TKc"/>
    <property type="match status" value="1"/>
</dbReference>
<dbReference type="SUPFAM" id="SSF56112">
    <property type="entry name" value="Protein kinase-like (PK-like)"/>
    <property type="match status" value="1"/>
</dbReference>
<keyword evidence="8" id="KW-1185">Reference proteome</keyword>
<reference evidence="8" key="1">
    <citation type="journal article" date="2014" name="Nat. Commun.">
        <title>The emerging biofuel crop Camelina sativa retains a highly undifferentiated hexaploid genome structure.</title>
        <authorList>
            <person name="Kagale S."/>
            <person name="Koh C."/>
            <person name="Nixon J."/>
            <person name="Bollina V."/>
            <person name="Clarke W.E."/>
            <person name="Tuteja R."/>
            <person name="Spillane C."/>
            <person name="Robinson S.J."/>
            <person name="Links M.G."/>
            <person name="Clarke C."/>
            <person name="Higgins E.E."/>
            <person name="Huebert T."/>
            <person name="Sharpe A.G."/>
            <person name="Parkin I.A."/>
        </authorList>
    </citation>
    <scope>NUCLEOTIDE SEQUENCE [LARGE SCALE GENOMIC DNA]</scope>
    <source>
        <strain evidence="8">cv. DH55</strain>
    </source>
</reference>
<reference evidence="9" key="2">
    <citation type="submission" date="2025-08" db="UniProtKB">
        <authorList>
            <consortium name="RefSeq"/>
        </authorList>
    </citation>
    <scope>IDENTIFICATION</scope>
</reference>
<evidence type="ECO:0000256" key="2">
    <source>
        <dbReference type="ARBA" id="ARBA00022527"/>
    </source>
</evidence>
<accession>A0ABM0Y922</accession>
<dbReference type="InterPro" id="IPR050108">
    <property type="entry name" value="CDK"/>
</dbReference>
<evidence type="ECO:0000256" key="5">
    <source>
        <dbReference type="ARBA" id="ARBA00022777"/>
    </source>
</evidence>
<dbReference type="InterPro" id="IPR000719">
    <property type="entry name" value="Prot_kinase_dom"/>
</dbReference>
<comment type="similarity">
    <text evidence="1">Belongs to the protein kinase superfamily. CMGC Ser/Thr protein kinase family. CDC2/CDKX subfamily.</text>
</comment>
<evidence type="ECO:0000256" key="3">
    <source>
        <dbReference type="ARBA" id="ARBA00022679"/>
    </source>
</evidence>
<dbReference type="GeneID" id="104774549"/>
<dbReference type="RefSeq" id="XP_010497420.2">
    <property type="nucleotide sequence ID" value="XM_010499118.2"/>
</dbReference>
<dbReference type="Proteomes" id="UP000694864">
    <property type="component" value="Unplaced"/>
</dbReference>
<dbReference type="PANTHER" id="PTHR24056">
    <property type="entry name" value="CELL DIVISION PROTEIN KINASE"/>
    <property type="match status" value="1"/>
</dbReference>
<sequence length="200" mass="22492">MRQLFLALDYCHGKEVLHRDIKPANLLVSKDGRLKISDFGSSRYVVEEDVDLNVGSSGTGDTGDIEASVWTQERWLNFFDGFTLDVTTFRYKAPELLKQVTTYCSKVDMWAAGVIFAKLLNKNSHIFDVSAGMEESDLLNQIFTLCGSRSVDEIEEFPRLLKQKFSHISEPALDLLDKILVLDPSKRLSAAAALGHAYFH</sequence>
<evidence type="ECO:0000259" key="7">
    <source>
        <dbReference type="PROSITE" id="PS50011"/>
    </source>
</evidence>
<keyword evidence="3" id="KW-0808">Transferase</keyword>
<name>A0ABM0Y922_CAMSA</name>
<protein>
    <submittedName>
        <fullName evidence="9">Cyclin-dependent kinase C-2-like</fullName>
    </submittedName>
</protein>
<evidence type="ECO:0000256" key="1">
    <source>
        <dbReference type="ARBA" id="ARBA00006485"/>
    </source>
</evidence>